<evidence type="ECO:0000313" key="2">
    <source>
        <dbReference type="Proteomes" id="UP001056819"/>
    </source>
</evidence>
<organism evidence="1 2">
    <name type="scientific">Conchiformibius steedae DSM 2580</name>
    <dbReference type="NCBI Taxonomy" id="1121352"/>
    <lineage>
        <taxon>Bacteria</taxon>
        <taxon>Pseudomonadati</taxon>
        <taxon>Pseudomonadota</taxon>
        <taxon>Betaproteobacteria</taxon>
        <taxon>Neisseriales</taxon>
        <taxon>Neisseriaceae</taxon>
        <taxon>Conchiformibius</taxon>
    </lineage>
</organism>
<accession>A0AAE9HTB1</accession>
<proteinExistence type="predicted"/>
<protein>
    <submittedName>
        <fullName evidence="1">Uncharacterized protein</fullName>
    </submittedName>
</protein>
<dbReference type="AlphaFoldDB" id="A0AAE9HTB1"/>
<dbReference type="EMBL" id="CP097501">
    <property type="protein sequence ID" value="URD67739.1"/>
    <property type="molecule type" value="Genomic_DNA"/>
</dbReference>
<gene>
    <name evidence="1" type="ORF">LNQ82_00830</name>
</gene>
<dbReference type="RefSeq" id="WP_156932225.1">
    <property type="nucleotide sequence ID" value="NZ_CP097501.1"/>
</dbReference>
<reference evidence="1" key="1">
    <citation type="submission" date="2022-05" db="EMBL/GenBank/DDBJ databases">
        <title>Alysiella filiformis genome sequencing.</title>
        <authorList>
            <person name="Viehboeck T."/>
        </authorList>
    </citation>
    <scope>NUCLEOTIDE SEQUENCE</scope>
    <source>
        <strain evidence="1">DSM 2580</strain>
    </source>
</reference>
<dbReference type="Proteomes" id="UP001056819">
    <property type="component" value="Chromosome"/>
</dbReference>
<evidence type="ECO:0000313" key="1">
    <source>
        <dbReference type="EMBL" id="URD67739.1"/>
    </source>
</evidence>
<sequence length="124" mass="14141">MVKYFEENSNRVRRAVQAWQILVHAAMNRQTHTYKSLSILMYGHYAGGTLGSVLGYIAFYCNENNLPPLTALVVNSETGVPGALIPISSDLNQVREQVYQTDWYAIYPPTEQELIETHEHQKIK</sequence>
<name>A0AAE9HTB1_9NEIS</name>